<proteinExistence type="inferred from homology"/>
<dbReference type="Gene3D" id="1.10.10.10">
    <property type="entry name" value="Winged helix-like DNA-binding domain superfamily/Winged helix DNA-binding domain"/>
    <property type="match status" value="2"/>
</dbReference>
<dbReference type="InterPro" id="IPR027417">
    <property type="entry name" value="P-loop_NTPase"/>
</dbReference>
<protein>
    <submittedName>
        <fullName evidence="8">DNA-binding SARP family transcriptional activator</fullName>
    </submittedName>
</protein>
<dbReference type="Gene3D" id="3.40.50.300">
    <property type="entry name" value="P-loop containing nucleotide triphosphate hydrolases"/>
    <property type="match status" value="1"/>
</dbReference>
<dbReference type="GO" id="GO:0006355">
    <property type="term" value="P:regulation of DNA-templated transcription"/>
    <property type="evidence" value="ECO:0007669"/>
    <property type="project" value="InterPro"/>
</dbReference>
<dbReference type="SUPFAM" id="SSF48452">
    <property type="entry name" value="TPR-like"/>
    <property type="match status" value="2"/>
</dbReference>
<dbReference type="InterPro" id="IPR005158">
    <property type="entry name" value="BTAD"/>
</dbReference>
<dbReference type="EMBL" id="VFML01000001">
    <property type="protein sequence ID" value="TQJ04293.1"/>
    <property type="molecule type" value="Genomic_DNA"/>
</dbReference>
<dbReference type="InterPro" id="IPR036388">
    <property type="entry name" value="WH-like_DNA-bd_sf"/>
</dbReference>
<keyword evidence="5" id="KW-0802">TPR repeat</keyword>
<keyword evidence="9" id="KW-1185">Reference proteome</keyword>
<dbReference type="InterPro" id="IPR001867">
    <property type="entry name" value="OmpR/PhoB-type_DNA-bd"/>
</dbReference>
<dbReference type="PROSITE" id="PS50005">
    <property type="entry name" value="TPR"/>
    <property type="match status" value="1"/>
</dbReference>
<dbReference type="GO" id="GO:0003677">
    <property type="term" value="F:DNA binding"/>
    <property type="evidence" value="ECO:0007669"/>
    <property type="project" value="UniProtKB-UniRule"/>
</dbReference>
<dbReference type="OrthoDB" id="5244210at2"/>
<name>A0A542DMH0_AMYCI</name>
<dbReference type="SUPFAM" id="SSF52540">
    <property type="entry name" value="P-loop containing nucleoside triphosphate hydrolases"/>
    <property type="match status" value="1"/>
</dbReference>
<dbReference type="GO" id="GO:0043531">
    <property type="term" value="F:ADP binding"/>
    <property type="evidence" value="ECO:0007669"/>
    <property type="project" value="InterPro"/>
</dbReference>
<dbReference type="Proteomes" id="UP000320876">
    <property type="component" value="Unassembled WGS sequence"/>
</dbReference>
<evidence type="ECO:0000256" key="2">
    <source>
        <dbReference type="ARBA" id="ARBA00023015"/>
    </source>
</evidence>
<dbReference type="Pfam" id="PF03704">
    <property type="entry name" value="BTAD"/>
    <property type="match status" value="1"/>
</dbReference>
<accession>A0A542DMH0</accession>
<dbReference type="SMART" id="SM01043">
    <property type="entry name" value="BTAD"/>
    <property type="match status" value="1"/>
</dbReference>
<evidence type="ECO:0000259" key="7">
    <source>
        <dbReference type="PROSITE" id="PS51755"/>
    </source>
</evidence>
<dbReference type="SUPFAM" id="SSF46894">
    <property type="entry name" value="C-terminal effector domain of the bipartite response regulators"/>
    <property type="match status" value="1"/>
</dbReference>
<evidence type="ECO:0000256" key="3">
    <source>
        <dbReference type="ARBA" id="ARBA00023125"/>
    </source>
</evidence>
<feature type="DNA-binding region" description="OmpR/PhoB-type" evidence="6">
    <location>
        <begin position="1"/>
        <end position="100"/>
    </location>
</feature>
<dbReference type="SMART" id="SM00862">
    <property type="entry name" value="Trans_reg_C"/>
    <property type="match status" value="1"/>
</dbReference>
<dbReference type="InterPro" id="IPR019734">
    <property type="entry name" value="TPR_rpt"/>
</dbReference>
<dbReference type="SMART" id="SM00028">
    <property type="entry name" value="TPR"/>
    <property type="match status" value="4"/>
</dbReference>
<sequence length="917" mass="97843">MSAQLRLAVLGPLRAWRGGQPLDLGPIRQQALLAALVLRPDVPVSQQELLESVWGTEPPGTGGKVVPVYVHRLRKCLRADGAGPADSVIGTGRGGYRFASAGVRLDSVRLAEILAEANAADRAGDLAGAVHAYAGALELFRGEPLAGLPGPFAAGERLRLTERRTALLQEKLERQLRLGRYADAVAELSALLPAHPHNEPLGALLMRALYGSGRAGDALAVFTRLRRRLVDDLGVEPGGPLRRVQQAVLRGEDELLGVTAVGRARPARPRNELPADTGELAGRGPELASLGTPADAAVVSVDAVHGVAGAGKTALVVRAAHRLRADHPDGCLFVDLHGHTEGRTPLTTQRALRRLLRSVGVDDSAHPDDPDELTACWRSASASLRLLLVLDDAAGAGQVRPLLPTGPGSRVLVTSRQRLTGLEVQRRISLEPLDLDTAGELLGRIAGGSRAAREPGAVRELARLCGRLPLALWLAGARLQDRPMWTFQWLVERLADDERRLGELAAGDRSVAAALRLSYAQLPVAARRAFRALGQCPTVRHDRLGLAAMLDCSAEEAERLLEGLVDASLLEQPAAGRYRLHDLVAVYARHAVPQEHGETLVAARIRVFELCIAAARCASDWGFAGYPTGPTPFTGWAEAAAWLDAAGGELVDVVGQAAADGHADHACRLAEALVDYLTRQGRYHECRGALEIALPLADQAGDRRLASSLRLCFGLVAGTQGRYEQAGDWFAEALRIGRCSGDRREEARALGGLGMVATALGRYAQALERLTEAVAMAEELADHWLAGTAISGIGFIHHVYGRHEEALDCFARSGVLGEKTGSVKILGNTMCATGSVQLELGRPAEAAIALRQAVELAERLGDVQLHAFSLTRLGSAEQEMGNQDTGTRLHYRALAMVTEQTTVDLELEIRARLAVRG</sequence>
<keyword evidence="3 6" id="KW-0238">DNA-binding</keyword>
<evidence type="ECO:0000256" key="1">
    <source>
        <dbReference type="ARBA" id="ARBA00005820"/>
    </source>
</evidence>
<dbReference type="CDD" id="cd00383">
    <property type="entry name" value="trans_reg_C"/>
    <property type="match status" value="1"/>
</dbReference>
<organism evidence="8 9">
    <name type="scientific">Amycolatopsis cihanbeyliensis</name>
    <dbReference type="NCBI Taxonomy" id="1128664"/>
    <lineage>
        <taxon>Bacteria</taxon>
        <taxon>Bacillati</taxon>
        <taxon>Actinomycetota</taxon>
        <taxon>Actinomycetes</taxon>
        <taxon>Pseudonocardiales</taxon>
        <taxon>Pseudonocardiaceae</taxon>
        <taxon>Amycolatopsis</taxon>
    </lineage>
</organism>
<dbReference type="Pfam" id="PF13424">
    <property type="entry name" value="TPR_12"/>
    <property type="match status" value="1"/>
</dbReference>
<dbReference type="GO" id="GO:0000160">
    <property type="term" value="P:phosphorelay signal transduction system"/>
    <property type="evidence" value="ECO:0007669"/>
    <property type="project" value="InterPro"/>
</dbReference>
<comment type="similarity">
    <text evidence="1">Belongs to the AfsR/DnrI/RedD regulatory family.</text>
</comment>
<gene>
    <name evidence="8" type="ORF">FB471_4079</name>
</gene>
<feature type="domain" description="OmpR/PhoB-type" evidence="7">
    <location>
        <begin position="1"/>
        <end position="100"/>
    </location>
</feature>
<dbReference type="PANTHER" id="PTHR35807:SF1">
    <property type="entry name" value="TRANSCRIPTIONAL REGULATOR REDD"/>
    <property type="match status" value="1"/>
</dbReference>
<dbReference type="RefSeq" id="WP_141999988.1">
    <property type="nucleotide sequence ID" value="NZ_VFML01000001.1"/>
</dbReference>
<feature type="repeat" description="TPR" evidence="5">
    <location>
        <begin position="747"/>
        <end position="780"/>
    </location>
</feature>
<dbReference type="AlphaFoldDB" id="A0A542DMH0"/>
<dbReference type="InterPro" id="IPR051677">
    <property type="entry name" value="AfsR-DnrI-RedD_regulator"/>
</dbReference>
<dbReference type="PANTHER" id="PTHR35807">
    <property type="entry name" value="TRANSCRIPTIONAL REGULATOR REDD-RELATED"/>
    <property type="match status" value="1"/>
</dbReference>
<dbReference type="InterPro" id="IPR016032">
    <property type="entry name" value="Sig_transdc_resp-reg_C-effctor"/>
</dbReference>
<dbReference type="CDD" id="cd15831">
    <property type="entry name" value="BTAD"/>
    <property type="match status" value="1"/>
</dbReference>
<reference evidence="8 9" key="1">
    <citation type="submission" date="2019-06" db="EMBL/GenBank/DDBJ databases">
        <title>Sequencing the genomes of 1000 actinobacteria strains.</title>
        <authorList>
            <person name="Klenk H.-P."/>
        </authorList>
    </citation>
    <scope>NUCLEOTIDE SEQUENCE [LARGE SCALE GENOMIC DNA]</scope>
    <source>
        <strain evidence="8 9">DSM 45679</strain>
    </source>
</reference>
<evidence type="ECO:0000256" key="5">
    <source>
        <dbReference type="PROSITE-ProRule" id="PRU00339"/>
    </source>
</evidence>
<evidence type="ECO:0000256" key="4">
    <source>
        <dbReference type="ARBA" id="ARBA00023163"/>
    </source>
</evidence>
<evidence type="ECO:0000313" key="8">
    <source>
        <dbReference type="EMBL" id="TQJ04293.1"/>
    </source>
</evidence>
<dbReference type="InterPro" id="IPR011990">
    <property type="entry name" value="TPR-like_helical_dom_sf"/>
</dbReference>
<evidence type="ECO:0000256" key="6">
    <source>
        <dbReference type="PROSITE-ProRule" id="PRU01091"/>
    </source>
</evidence>
<keyword evidence="2" id="KW-0805">Transcription regulation</keyword>
<evidence type="ECO:0000313" key="9">
    <source>
        <dbReference type="Proteomes" id="UP000320876"/>
    </source>
</evidence>
<dbReference type="PROSITE" id="PS51755">
    <property type="entry name" value="OMPR_PHOB"/>
    <property type="match status" value="1"/>
</dbReference>
<dbReference type="Gene3D" id="1.25.40.10">
    <property type="entry name" value="Tetratricopeptide repeat domain"/>
    <property type="match status" value="2"/>
</dbReference>
<keyword evidence="4" id="KW-0804">Transcription</keyword>
<dbReference type="PRINTS" id="PR00364">
    <property type="entry name" value="DISEASERSIST"/>
</dbReference>
<dbReference type="Pfam" id="PF00486">
    <property type="entry name" value="Trans_reg_C"/>
    <property type="match status" value="1"/>
</dbReference>
<comment type="caution">
    <text evidence="8">The sequence shown here is derived from an EMBL/GenBank/DDBJ whole genome shotgun (WGS) entry which is preliminary data.</text>
</comment>